<dbReference type="InterPro" id="IPR006146">
    <property type="entry name" value="5'-Nucleotdase_CS"/>
</dbReference>
<dbReference type="InterPro" id="IPR029052">
    <property type="entry name" value="Metallo-depent_PP-like"/>
</dbReference>
<dbReference type="InterPro" id="IPR004843">
    <property type="entry name" value="Calcineurin-like_PHP"/>
</dbReference>
<evidence type="ECO:0000256" key="3">
    <source>
        <dbReference type="ARBA" id="ARBA00012643"/>
    </source>
</evidence>
<dbReference type="Pfam" id="PF02872">
    <property type="entry name" value="5_nucleotid_C"/>
    <property type="match status" value="1"/>
</dbReference>
<dbReference type="PhylomeDB" id="B4J934"/>
<dbReference type="GO" id="GO:0000166">
    <property type="term" value="F:nucleotide binding"/>
    <property type="evidence" value="ECO:0007669"/>
    <property type="project" value="UniProtKB-KW"/>
</dbReference>
<dbReference type="InParanoid" id="B4J934"/>
<name>B4J934_DROGR</name>
<dbReference type="KEGG" id="dgr:6560310"/>
<evidence type="ECO:0000256" key="2">
    <source>
        <dbReference type="ARBA" id="ARBA00006654"/>
    </source>
</evidence>
<dbReference type="InterPro" id="IPR008334">
    <property type="entry name" value="5'-Nucleotdase_C"/>
</dbReference>
<keyword evidence="7 8" id="KW-0378">Hydrolase</keyword>
<evidence type="ECO:0000256" key="5">
    <source>
        <dbReference type="ARBA" id="ARBA00022729"/>
    </source>
</evidence>
<keyword evidence="4" id="KW-0479">Metal-binding</keyword>
<dbReference type="InterPro" id="IPR036907">
    <property type="entry name" value="5'-Nucleotdase_C_sf"/>
</dbReference>
<dbReference type="GO" id="GO:0006196">
    <property type="term" value="P:AMP catabolic process"/>
    <property type="evidence" value="ECO:0007669"/>
    <property type="project" value="TreeGrafter"/>
</dbReference>
<dbReference type="SUPFAM" id="SSF56300">
    <property type="entry name" value="Metallo-dependent phosphatases"/>
    <property type="match status" value="1"/>
</dbReference>
<dbReference type="AlphaFoldDB" id="B4J934"/>
<evidence type="ECO:0000256" key="4">
    <source>
        <dbReference type="ARBA" id="ARBA00022723"/>
    </source>
</evidence>
<dbReference type="PRINTS" id="PR01607">
    <property type="entry name" value="APYRASEFAMLY"/>
</dbReference>
<dbReference type="OMA" id="RMAVIQY"/>
<dbReference type="FunCoup" id="B4J934">
    <property type="interactions" value="174"/>
</dbReference>
<dbReference type="Pfam" id="PF00149">
    <property type="entry name" value="Metallophos"/>
    <property type="match status" value="1"/>
</dbReference>
<dbReference type="SMR" id="B4J934"/>
<dbReference type="PANTHER" id="PTHR11575:SF24">
    <property type="entry name" value="5'-NUCLEOTIDASE"/>
    <property type="match status" value="1"/>
</dbReference>
<dbReference type="GO" id="GO:0005886">
    <property type="term" value="C:plasma membrane"/>
    <property type="evidence" value="ECO:0007669"/>
    <property type="project" value="TreeGrafter"/>
</dbReference>
<sequence>MHARYDPMKGFSENCRKGEDEQGLCFGGFARVKTAVEQIRTERTTLFLNAGDTFQGTPWYTLFKGDLAADLMNMLNPDAMSLGNHEFDDKVEGLLPFLNKVQFPVVCANLDLAKVPKMKAIKSLVNSIIITKFEMKIGIIGYLTPETKTLVALNDVEFYQEIPMINGEAKKLTKRGVKIIIALGHSGYQMDQEIALRCKDVDLVVGGHSHTFLFTGSPPHKEKSAGNYPTVVIRSNGQQVPVVQAYAFTKYLGVLDMEFDNGGRLLTFDGAPILLDRTVKHDSQVKAFLDSKRQAIEELEGQVVGVSKAYLDGDGSHCRTGECNLGNLITDAIVYARVTENLGGIYWTDASIALYNGGGIRATVDSGVEGTITSADIITVLPYKNEMMATRIMGKDLIKSLEYSASLRKTSASGGFLQVSGIRFIINYNYPKGKRISSVYVRCSECKIPKYENLHQDDYYWVIVSSYLLGGGDGYRYLKDARHPQIRPLTLTDTDILTKYLQEHKIVYPAVENRITIVGKTHLRSSAIQIQASLIPYVMYSLYILAQSRFL</sequence>
<proteinExistence type="inferred from homology"/>
<dbReference type="Proteomes" id="UP000001070">
    <property type="component" value="Unassembled WGS sequence"/>
</dbReference>
<evidence type="ECO:0000256" key="8">
    <source>
        <dbReference type="RuleBase" id="RU362119"/>
    </source>
</evidence>
<dbReference type="GO" id="GO:0046872">
    <property type="term" value="F:metal ion binding"/>
    <property type="evidence" value="ECO:0007669"/>
    <property type="project" value="UniProtKB-KW"/>
</dbReference>
<dbReference type="EC" id="3.1.3.5" evidence="3"/>
<protein>
    <recommendedName>
        <fullName evidence="3">5'-nucleotidase</fullName>
        <ecNumber evidence="3">3.1.3.5</ecNumber>
    </recommendedName>
</protein>
<dbReference type="SUPFAM" id="SSF55816">
    <property type="entry name" value="5'-nucleotidase (syn. UDP-sugar hydrolase), C-terminal domain"/>
    <property type="match status" value="1"/>
</dbReference>
<comment type="catalytic activity">
    <reaction evidence="1">
        <text>a ribonucleoside 5'-phosphate + H2O = a ribonucleoside + phosphate</text>
        <dbReference type="Rhea" id="RHEA:12484"/>
        <dbReference type="ChEBI" id="CHEBI:15377"/>
        <dbReference type="ChEBI" id="CHEBI:18254"/>
        <dbReference type="ChEBI" id="CHEBI:43474"/>
        <dbReference type="ChEBI" id="CHEBI:58043"/>
        <dbReference type="EC" id="3.1.3.5"/>
    </reaction>
</comment>
<dbReference type="HOGENOM" id="CLU_005854_7_1_1"/>
<evidence type="ECO:0000259" key="10">
    <source>
        <dbReference type="Pfam" id="PF02872"/>
    </source>
</evidence>
<evidence type="ECO:0000256" key="6">
    <source>
        <dbReference type="ARBA" id="ARBA00022741"/>
    </source>
</evidence>
<dbReference type="InterPro" id="IPR006179">
    <property type="entry name" value="5_nucleotidase/apyrase"/>
</dbReference>
<dbReference type="STRING" id="7222.B4J934"/>
<accession>B4J934</accession>
<dbReference type="PROSITE" id="PS00786">
    <property type="entry name" value="5_NUCLEOTIDASE_2"/>
    <property type="match status" value="1"/>
</dbReference>
<evidence type="ECO:0000259" key="9">
    <source>
        <dbReference type="Pfam" id="PF00149"/>
    </source>
</evidence>
<dbReference type="eggNOG" id="KOG4419">
    <property type="taxonomic scope" value="Eukaryota"/>
</dbReference>
<keyword evidence="5" id="KW-0732">Signal</keyword>
<evidence type="ECO:0000313" key="12">
    <source>
        <dbReference type="Proteomes" id="UP000001070"/>
    </source>
</evidence>
<evidence type="ECO:0000256" key="1">
    <source>
        <dbReference type="ARBA" id="ARBA00000815"/>
    </source>
</evidence>
<organism evidence="12">
    <name type="scientific">Drosophila grimshawi</name>
    <name type="common">Hawaiian fruit fly</name>
    <name type="synonym">Idiomyia grimshawi</name>
    <dbReference type="NCBI Taxonomy" id="7222"/>
    <lineage>
        <taxon>Eukaryota</taxon>
        <taxon>Metazoa</taxon>
        <taxon>Ecdysozoa</taxon>
        <taxon>Arthropoda</taxon>
        <taxon>Hexapoda</taxon>
        <taxon>Insecta</taxon>
        <taxon>Pterygota</taxon>
        <taxon>Neoptera</taxon>
        <taxon>Endopterygota</taxon>
        <taxon>Diptera</taxon>
        <taxon>Brachycera</taxon>
        <taxon>Muscomorpha</taxon>
        <taxon>Ephydroidea</taxon>
        <taxon>Drosophilidae</taxon>
        <taxon>Drosophila</taxon>
        <taxon>Hawaiian Drosophila</taxon>
    </lineage>
</organism>
<comment type="similarity">
    <text evidence="2 8">Belongs to the 5'-nucleotidase family.</text>
</comment>
<evidence type="ECO:0000313" key="11">
    <source>
        <dbReference type="EMBL" id="EDW01383.1"/>
    </source>
</evidence>
<dbReference type="GO" id="GO:0008253">
    <property type="term" value="F:5'-nucleotidase activity"/>
    <property type="evidence" value="ECO:0007669"/>
    <property type="project" value="UniProtKB-EC"/>
</dbReference>
<dbReference type="FunFam" id="3.90.780.10:FF:000001">
    <property type="entry name" value="NT5E isoform 3"/>
    <property type="match status" value="1"/>
</dbReference>
<dbReference type="FunFam" id="3.60.21.10:FF:000020">
    <property type="entry name" value="NT5E isoform 4"/>
    <property type="match status" value="1"/>
</dbReference>
<feature type="domain" description="Calcineurin-like phosphoesterase" evidence="9">
    <location>
        <begin position="25"/>
        <end position="211"/>
    </location>
</feature>
<dbReference type="CDD" id="cd07409">
    <property type="entry name" value="MPP_CD73_N"/>
    <property type="match status" value="1"/>
</dbReference>
<dbReference type="Gene3D" id="3.60.21.10">
    <property type="match status" value="1"/>
</dbReference>
<keyword evidence="6 8" id="KW-0547">Nucleotide-binding</keyword>
<dbReference type="OrthoDB" id="7722975at2759"/>
<evidence type="ECO:0000256" key="7">
    <source>
        <dbReference type="ARBA" id="ARBA00022801"/>
    </source>
</evidence>
<feature type="domain" description="5'-Nucleotidase C-terminal" evidence="10">
    <location>
        <begin position="303"/>
        <end position="479"/>
    </location>
</feature>
<gene>
    <name evidence="11" type="primary">Dgri\GH21407</name>
    <name evidence="11" type="ORF">Dgri_GH21407</name>
</gene>
<keyword evidence="12" id="KW-1185">Reference proteome</keyword>
<dbReference type="PANTHER" id="PTHR11575">
    <property type="entry name" value="5'-NUCLEOTIDASE-RELATED"/>
    <property type="match status" value="1"/>
</dbReference>
<dbReference type="Gene3D" id="3.90.780.10">
    <property type="entry name" value="5'-Nucleotidase, C-terminal domain"/>
    <property type="match status" value="1"/>
</dbReference>
<reference evidence="11 12" key="1">
    <citation type="journal article" date="2007" name="Nature">
        <title>Evolution of genes and genomes on the Drosophila phylogeny.</title>
        <authorList>
            <consortium name="Drosophila 12 Genomes Consortium"/>
            <person name="Clark A.G."/>
            <person name="Eisen M.B."/>
            <person name="Smith D.R."/>
            <person name="Bergman C.M."/>
            <person name="Oliver B."/>
            <person name="Markow T.A."/>
            <person name="Kaufman T.C."/>
            <person name="Kellis M."/>
            <person name="Gelbart W."/>
            <person name="Iyer V.N."/>
            <person name="Pollard D.A."/>
            <person name="Sackton T.B."/>
            <person name="Larracuente A.M."/>
            <person name="Singh N.D."/>
            <person name="Abad J.P."/>
            <person name="Abt D.N."/>
            <person name="Adryan B."/>
            <person name="Aguade M."/>
            <person name="Akashi H."/>
            <person name="Anderson W.W."/>
            <person name="Aquadro C.F."/>
            <person name="Ardell D.H."/>
            <person name="Arguello R."/>
            <person name="Artieri C.G."/>
            <person name="Barbash D.A."/>
            <person name="Barker D."/>
            <person name="Barsanti P."/>
            <person name="Batterham P."/>
            <person name="Batzoglou S."/>
            <person name="Begun D."/>
            <person name="Bhutkar A."/>
            <person name="Blanco E."/>
            <person name="Bosak S.A."/>
            <person name="Bradley R.K."/>
            <person name="Brand A.D."/>
            <person name="Brent M.R."/>
            <person name="Brooks A.N."/>
            <person name="Brown R.H."/>
            <person name="Butlin R.K."/>
            <person name="Caggese C."/>
            <person name="Calvi B.R."/>
            <person name="Bernardo de Carvalho A."/>
            <person name="Caspi A."/>
            <person name="Castrezana S."/>
            <person name="Celniker S.E."/>
            <person name="Chang J.L."/>
            <person name="Chapple C."/>
            <person name="Chatterji S."/>
            <person name="Chinwalla A."/>
            <person name="Civetta A."/>
            <person name="Clifton S.W."/>
            <person name="Comeron J.M."/>
            <person name="Costello J.C."/>
            <person name="Coyne J.A."/>
            <person name="Daub J."/>
            <person name="David R.G."/>
            <person name="Delcher A.L."/>
            <person name="Delehaunty K."/>
            <person name="Do C.B."/>
            <person name="Ebling H."/>
            <person name="Edwards K."/>
            <person name="Eickbush T."/>
            <person name="Evans J.D."/>
            <person name="Filipski A."/>
            <person name="Findeiss S."/>
            <person name="Freyhult E."/>
            <person name="Fulton L."/>
            <person name="Fulton R."/>
            <person name="Garcia A.C."/>
            <person name="Gardiner A."/>
            <person name="Garfield D.A."/>
            <person name="Garvin B.E."/>
            <person name="Gibson G."/>
            <person name="Gilbert D."/>
            <person name="Gnerre S."/>
            <person name="Godfrey J."/>
            <person name="Good R."/>
            <person name="Gotea V."/>
            <person name="Gravely B."/>
            <person name="Greenberg A.J."/>
            <person name="Griffiths-Jones S."/>
            <person name="Gross S."/>
            <person name="Guigo R."/>
            <person name="Gustafson E.A."/>
            <person name="Haerty W."/>
            <person name="Hahn M.W."/>
            <person name="Halligan D.L."/>
            <person name="Halpern A.L."/>
            <person name="Halter G.M."/>
            <person name="Han M.V."/>
            <person name="Heger A."/>
            <person name="Hillier L."/>
            <person name="Hinrichs A.S."/>
            <person name="Holmes I."/>
            <person name="Hoskins R.A."/>
            <person name="Hubisz M.J."/>
            <person name="Hultmark D."/>
            <person name="Huntley M.A."/>
            <person name="Jaffe D.B."/>
            <person name="Jagadeeshan S."/>
            <person name="Jeck W.R."/>
            <person name="Johnson J."/>
            <person name="Jones C.D."/>
            <person name="Jordan W.C."/>
            <person name="Karpen G.H."/>
            <person name="Kataoka E."/>
            <person name="Keightley P.D."/>
            <person name="Kheradpour P."/>
            <person name="Kirkness E.F."/>
            <person name="Koerich L.B."/>
            <person name="Kristiansen K."/>
            <person name="Kudrna D."/>
            <person name="Kulathinal R.J."/>
            <person name="Kumar S."/>
            <person name="Kwok R."/>
            <person name="Lander E."/>
            <person name="Langley C.H."/>
            <person name="Lapoint R."/>
            <person name="Lazzaro B.P."/>
            <person name="Lee S.J."/>
            <person name="Levesque L."/>
            <person name="Li R."/>
            <person name="Lin C.F."/>
            <person name="Lin M.F."/>
            <person name="Lindblad-Toh K."/>
            <person name="Llopart A."/>
            <person name="Long M."/>
            <person name="Low L."/>
            <person name="Lozovsky E."/>
            <person name="Lu J."/>
            <person name="Luo M."/>
            <person name="Machado C.A."/>
            <person name="Makalowski W."/>
            <person name="Marzo M."/>
            <person name="Matsuda M."/>
            <person name="Matzkin L."/>
            <person name="McAllister B."/>
            <person name="McBride C.S."/>
            <person name="McKernan B."/>
            <person name="McKernan K."/>
            <person name="Mendez-Lago M."/>
            <person name="Minx P."/>
            <person name="Mollenhauer M.U."/>
            <person name="Montooth K."/>
            <person name="Mount S.M."/>
            <person name="Mu X."/>
            <person name="Myers E."/>
            <person name="Negre B."/>
            <person name="Newfeld S."/>
            <person name="Nielsen R."/>
            <person name="Noor M.A."/>
            <person name="O'Grady P."/>
            <person name="Pachter L."/>
            <person name="Papaceit M."/>
            <person name="Parisi M.J."/>
            <person name="Parisi M."/>
            <person name="Parts L."/>
            <person name="Pedersen J.S."/>
            <person name="Pesole G."/>
            <person name="Phillippy A.M."/>
            <person name="Ponting C.P."/>
            <person name="Pop M."/>
            <person name="Porcelli D."/>
            <person name="Powell J.R."/>
            <person name="Prohaska S."/>
            <person name="Pruitt K."/>
            <person name="Puig M."/>
            <person name="Quesneville H."/>
            <person name="Ram K.R."/>
            <person name="Rand D."/>
            <person name="Rasmussen M.D."/>
            <person name="Reed L.K."/>
            <person name="Reenan R."/>
            <person name="Reily A."/>
            <person name="Remington K.A."/>
            <person name="Rieger T.T."/>
            <person name="Ritchie M.G."/>
            <person name="Robin C."/>
            <person name="Rogers Y.H."/>
            <person name="Rohde C."/>
            <person name="Rozas J."/>
            <person name="Rubenfield M.J."/>
            <person name="Ruiz A."/>
            <person name="Russo S."/>
            <person name="Salzberg S.L."/>
            <person name="Sanchez-Gracia A."/>
            <person name="Saranga D.J."/>
            <person name="Sato H."/>
            <person name="Schaeffer S.W."/>
            <person name="Schatz M.C."/>
            <person name="Schlenke T."/>
            <person name="Schwartz R."/>
            <person name="Segarra C."/>
            <person name="Singh R.S."/>
            <person name="Sirot L."/>
            <person name="Sirota M."/>
            <person name="Sisneros N.B."/>
            <person name="Smith C.D."/>
            <person name="Smith T.F."/>
            <person name="Spieth J."/>
            <person name="Stage D.E."/>
            <person name="Stark A."/>
            <person name="Stephan W."/>
            <person name="Strausberg R.L."/>
            <person name="Strempel S."/>
            <person name="Sturgill D."/>
            <person name="Sutton G."/>
            <person name="Sutton G.G."/>
            <person name="Tao W."/>
            <person name="Teichmann S."/>
            <person name="Tobari Y.N."/>
            <person name="Tomimura Y."/>
            <person name="Tsolas J.M."/>
            <person name="Valente V.L."/>
            <person name="Venter E."/>
            <person name="Venter J.C."/>
            <person name="Vicario S."/>
            <person name="Vieira F.G."/>
            <person name="Vilella A.J."/>
            <person name="Villasante A."/>
            <person name="Walenz B."/>
            <person name="Wang J."/>
            <person name="Wasserman M."/>
            <person name="Watts T."/>
            <person name="Wilson D."/>
            <person name="Wilson R.K."/>
            <person name="Wing R.A."/>
            <person name="Wolfner M.F."/>
            <person name="Wong A."/>
            <person name="Wong G.K."/>
            <person name="Wu C.I."/>
            <person name="Wu G."/>
            <person name="Yamamoto D."/>
            <person name="Yang H.P."/>
            <person name="Yang S.P."/>
            <person name="Yorke J.A."/>
            <person name="Yoshida K."/>
            <person name="Zdobnov E."/>
            <person name="Zhang P."/>
            <person name="Zhang Y."/>
            <person name="Zimin A.V."/>
            <person name="Baldwin J."/>
            <person name="Abdouelleil A."/>
            <person name="Abdulkadir J."/>
            <person name="Abebe A."/>
            <person name="Abera B."/>
            <person name="Abreu J."/>
            <person name="Acer S.C."/>
            <person name="Aftuck L."/>
            <person name="Alexander A."/>
            <person name="An P."/>
            <person name="Anderson E."/>
            <person name="Anderson S."/>
            <person name="Arachi H."/>
            <person name="Azer M."/>
            <person name="Bachantsang P."/>
            <person name="Barry A."/>
            <person name="Bayul T."/>
            <person name="Berlin A."/>
            <person name="Bessette D."/>
            <person name="Bloom T."/>
            <person name="Blye J."/>
            <person name="Boguslavskiy L."/>
            <person name="Bonnet C."/>
            <person name="Boukhgalter B."/>
            <person name="Bourzgui I."/>
            <person name="Brown A."/>
            <person name="Cahill P."/>
            <person name="Channer S."/>
            <person name="Cheshatsang Y."/>
            <person name="Chuda L."/>
            <person name="Citroen M."/>
            <person name="Collymore A."/>
            <person name="Cooke P."/>
            <person name="Costello M."/>
            <person name="D'Aco K."/>
            <person name="Daza R."/>
            <person name="De Haan G."/>
            <person name="DeGray S."/>
            <person name="DeMaso C."/>
            <person name="Dhargay N."/>
            <person name="Dooley K."/>
            <person name="Dooley E."/>
            <person name="Doricent M."/>
            <person name="Dorje P."/>
            <person name="Dorjee K."/>
            <person name="Dupes A."/>
            <person name="Elong R."/>
            <person name="Falk J."/>
            <person name="Farina A."/>
            <person name="Faro S."/>
            <person name="Ferguson D."/>
            <person name="Fisher S."/>
            <person name="Foley C.D."/>
            <person name="Franke A."/>
            <person name="Friedrich D."/>
            <person name="Gadbois L."/>
            <person name="Gearin G."/>
            <person name="Gearin C.R."/>
            <person name="Giannoukos G."/>
            <person name="Goode T."/>
            <person name="Graham J."/>
            <person name="Grandbois E."/>
            <person name="Grewal S."/>
            <person name="Gyaltsen K."/>
            <person name="Hafez N."/>
            <person name="Hagos B."/>
            <person name="Hall J."/>
            <person name="Henson C."/>
            <person name="Hollinger A."/>
            <person name="Honan T."/>
            <person name="Huard M.D."/>
            <person name="Hughes L."/>
            <person name="Hurhula B."/>
            <person name="Husby M.E."/>
            <person name="Kamat A."/>
            <person name="Kanga B."/>
            <person name="Kashin S."/>
            <person name="Khazanovich D."/>
            <person name="Kisner P."/>
            <person name="Lance K."/>
            <person name="Lara M."/>
            <person name="Lee W."/>
            <person name="Lennon N."/>
            <person name="Letendre F."/>
            <person name="LeVine R."/>
            <person name="Lipovsky A."/>
            <person name="Liu X."/>
            <person name="Liu J."/>
            <person name="Liu S."/>
            <person name="Lokyitsang T."/>
            <person name="Lokyitsang Y."/>
            <person name="Lubonja R."/>
            <person name="Lui A."/>
            <person name="MacDonald P."/>
            <person name="Magnisalis V."/>
            <person name="Maru K."/>
            <person name="Matthews C."/>
            <person name="McCusker W."/>
            <person name="McDonough S."/>
            <person name="Mehta T."/>
            <person name="Meldrim J."/>
            <person name="Meneus L."/>
            <person name="Mihai O."/>
            <person name="Mihalev A."/>
            <person name="Mihova T."/>
            <person name="Mittelman R."/>
            <person name="Mlenga V."/>
            <person name="Montmayeur A."/>
            <person name="Mulrain L."/>
            <person name="Navidi A."/>
            <person name="Naylor J."/>
            <person name="Negash T."/>
            <person name="Nguyen T."/>
            <person name="Nguyen N."/>
            <person name="Nicol R."/>
            <person name="Norbu C."/>
            <person name="Norbu N."/>
            <person name="Novod N."/>
            <person name="O'Neill B."/>
            <person name="Osman S."/>
            <person name="Markiewicz E."/>
            <person name="Oyono O.L."/>
            <person name="Patti C."/>
            <person name="Phunkhang P."/>
            <person name="Pierre F."/>
            <person name="Priest M."/>
            <person name="Raghuraman S."/>
            <person name="Rege F."/>
            <person name="Reyes R."/>
            <person name="Rise C."/>
            <person name="Rogov P."/>
            <person name="Ross K."/>
            <person name="Ryan E."/>
            <person name="Settipalli S."/>
            <person name="Shea T."/>
            <person name="Sherpa N."/>
            <person name="Shi L."/>
            <person name="Shih D."/>
            <person name="Sparrow T."/>
            <person name="Spaulding J."/>
            <person name="Stalker J."/>
            <person name="Stange-Thomann N."/>
            <person name="Stavropoulos S."/>
            <person name="Stone C."/>
            <person name="Strader C."/>
            <person name="Tesfaye S."/>
            <person name="Thomson T."/>
            <person name="Thoulutsang Y."/>
            <person name="Thoulutsang D."/>
            <person name="Topham K."/>
            <person name="Topping I."/>
            <person name="Tsamla T."/>
            <person name="Vassiliev H."/>
            <person name="Vo A."/>
            <person name="Wangchuk T."/>
            <person name="Wangdi T."/>
            <person name="Weiand M."/>
            <person name="Wilkinson J."/>
            <person name="Wilson A."/>
            <person name="Yadav S."/>
            <person name="Young G."/>
            <person name="Yu Q."/>
            <person name="Zembek L."/>
            <person name="Zhong D."/>
            <person name="Zimmer A."/>
            <person name="Zwirko Z."/>
            <person name="Jaffe D.B."/>
            <person name="Alvarez P."/>
            <person name="Brockman W."/>
            <person name="Butler J."/>
            <person name="Chin C."/>
            <person name="Gnerre S."/>
            <person name="Grabherr M."/>
            <person name="Kleber M."/>
            <person name="Mauceli E."/>
            <person name="MacCallum I."/>
        </authorList>
    </citation>
    <scope>NUCLEOTIDE SEQUENCE [LARGE SCALE GENOMIC DNA]</scope>
    <source>
        <strain evidence="12">Tucson 15287-2541.00</strain>
    </source>
</reference>
<dbReference type="EMBL" id="CH916367">
    <property type="protein sequence ID" value="EDW01383.1"/>
    <property type="molecule type" value="Genomic_DNA"/>
</dbReference>